<evidence type="ECO:0000313" key="3">
    <source>
        <dbReference type="Proteomes" id="UP001201812"/>
    </source>
</evidence>
<keyword evidence="1" id="KW-1133">Transmembrane helix</keyword>
<keyword evidence="3" id="KW-1185">Reference proteome</keyword>
<proteinExistence type="predicted"/>
<evidence type="ECO:0000313" key="2">
    <source>
        <dbReference type="EMBL" id="KAI1696677.1"/>
    </source>
</evidence>
<keyword evidence="1" id="KW-0472">Membrane</keyword>
<name>A0AAD4MP38_9BILA</name>
<feature type="transmembrane region" description="Helical" evidence="1">
    <location>
        <begin position="90"/>
        <end position="108"/>
    </location>
</feature>
<feature type="transmembrane region" description="Helical" evidence="1">
    <location>
        <begin position="46"/>
        <end position="69"/>
    </location>
</feature>
<feature type="transmembrane region" description="Helical" evidence="1">
    <location>
        <begin position="213"/>
        <end position="234"/>
    </location>
</feature>
<gene>
    <name evidence="2" type="ORF">DdX_18921</name>
</gene>
<protein>
    <submittedName>
        <fullName evidence="2">Serpentine type 7TM GPCR chemoreceptor srt domain-containing protein</fullName>
    </submittedName>
</protein>
<keyword evidence="1" id="KW-0812">Transmembrane</keyword>
<comment type="caution">
    <text evidence="2">The sequence shown here is derived from an EMBL/GenBank/DDBJ whole genome shotgun (WGS) entry which is preliminary data.</text>
</comment>
<evidence type="ECO:0000256" key="1">
    <source>
        <dbReference type="SAM" id="Phobius"/>
    </source>
</evidence>
<dbReference type="AlphaFoldDB" id="A0AAD4MP38"/>
<dbReference type="EMBL" id="JAKKPZ010000313">
    <property type="protein sequence ID" value="KAI1696677.1"/>
    <property type="molecule type" value="Genomic_DNA"/>
</dbReference>
<feature type="transmembrane region" description="Helical" evidence="1">
    <location>
        <begin position="184"/>
        <end position="207"/>
    </location>
</feature>
<feature type="transmembrane region" description="Helical" evidence="1">
    <location>
        <begin position="142"/>
        <end position="163"/>
    </location>
</feature>
<dbReference type="PANTHER" id="PTHR23021">
    <property type="entry name" value="SERPENTINE RECEPTOR, CLASS T"/>
    <property type="match status" value="1"/>
</dbReference>
<dbReference type="Pfam" id="PF10321">
    <property type="entry name" value="7TM_GPCR_Srt"/>
    <property type="match status" value="1"/>
</dbReference>
<dbReference type="PANTHER" id="PTHR23021:SF11">
    <property type="entry name" value="SERPENTINE RECEPTOR, CLASS T"/>
    <property type="match status" value="1"/>
</dbReference>
<dbReference type="InterPro" id="IPR019425">
    <property type="entry name" value="7TM_GPCR_serpentine_rcpt_Srt"/>
</dbReference>
<dbReference type="Proteomes" id="UP001201812">
    <property type="component" value="Unassembled WGS sequence"/>
</dbReference>
<accession>A0AAD4MP38</accession>
<sequence length="273" mass="30930">MKRCPTCYSFMLYLGIVDTVGLLLTAFVCGIMSIKGIVYCQMPLFTFVYCNVGMFGWFACNTTTLLLAINRCMVLYDDDLADRLFKGQRGTMWLIIPTTAGLLGMWLSPPVVYNPIDSSAILNPHRHYLADEPFFHGRAHLIYNWFIVLAIPIIYITFAVFFANRLRTGGITAFSGNRKRTRELNTFLQVLVTSVFVVSTSLGFIYQGYLQNFPIFVFVGYILYQGSPAFIYICMNQSIRNTLLAKSTKVYATSRMFASNIPPVSRTEANTEK</sequence>
<feature type="transmembrane region" description="Helical" evidence="1">
    <location>
        <begin position="12"/>
        <end position="34"/>
    </location>
</feature>
<dbReference type="SUPFAM" id="SSF81321">
    <property type="entry name" value="Family A G protein-coupled receptor-like"/>
    <property type="match status" value="1"/>
</dbReference>
<reference evidence="2" key="1">
    <citation type="submission" date="2022-01" db="EMBL/GenBank/DDBJ databases">
        <title>Genome Sequence Resource for Two Populations of Ditylenchus destructor, the Migratory Endoparasitic Phytonematode.</title>
        <authorList>
            <person name="Zhang H."/>
            <person name="Lin R."/>
            <person name="Xie B."/>
        </authorList>
    </citation>
    <scope>NUCLEOTIDE SEQUENCE</scope>
    <source>
        <strain evidence="2">BazhouSP</strain>
    </source>
</reference>
<organism evidence="2 3">
    <name type="scientific">Ditylenchus destructor</name>
    <dbReference type="NCBI Taxonomy" id="166010"/>
    <lineage>
        <taxon>Eukaryota</taxon>
        <taxon>Metazoa</taxon>
        <taxon>Ecdysozoa</taxon>
        <taxon>Nematoda</taxon>
        <taxon>Chromadorea</taxon>
        <taxon>Rhabditida</taxon>
        <taxon>Tylenchina</taxon>
        <taxon>Tylenchomorpha</taxon>
        <taxon>Sphaerularioidea</taxon>
        <taxon>Anguinidae</taxon>
        <taxon>Anguininae</taxon>
        <taxon>Ditylenchus</taxon>
    </lineage>
</organism>